<sequence length="417" mass="47395">MTDIKLHTQDLANLMVELERDDSPCFQAFYNLVASGSFYPLNEKELGPVRRLGTVFSPDEWASPVLTEYTPFETLPNPDQIRKILWKDIRGETSYHYSPSQGSPEKDGQAIVELLNNVSNPRYSKPGAILFMQSPSMERLCPYKVDWPSDGILGVSDITMAVSPASNVQDMEYHDTYNISTLLTGSKVWLAYPPLPHNIASLQAEYQALRKDTDHLVYNDLRRFQSGIAIMQQAGQTLIVPPFWMTLSLATQTSISCTHHVATAVVFPQRIKNINNFLTTNQLWLQEDEIGQHRLVTFATGMTGDLETVLADAIPRYKGHRAIAEICQEYETLRDGLRRILDAVEDKAIVRGLENKYRATWLKFLEAKSKKRTTCRLCKVRIQDMPTEGTAVDRLRQHFVDFHCLRSESGVRPTARK</sequence>
<proteinExistence type="predicted"/>
<evidence type="ECO:0000313" key="1">
    <source>
        <dbReference type="EMBL" id="KAJ8109978.1"/>
    </source>
</evidence>
<gene>
    <name evidence="1" type="ORF">OPT61_g7051</name>
</gene>
<protein>
    <submittedName>
        <fullName evidence="1">Uncharacterized protein</fullName>
    </submittedName>
</protein>
<organism evidence="1 2">
    <name type="scientific">Boeremia exigua</name>
    <dbReference type="NCBI Taxonomy" id="749465"/>
    <lineage>
        <taxon>Eukaryota</taxon>
        <taxon>Fungi</taxon>
        <taxon>Dikarya</taxon>
        <taxon>Ascomycota</taxon>
        <taxon>Pezizomycotina</taxon>
        <taxon>Dothideomycetes</taxon>
        <taxon>Pleosporomycetidae</taxon>
        <taxon>Pleosporales</taxon>
        <taxon>Pleosporineae</taxon>
        <taxon>Didymellaceae</taxon>
        <taxon>Boeremia</taxon>
    </lineage>
</organism>
<reference evidence="1" key="1">
    <citation type="submission" date="2022-11" db="EMBL/GenBank/DDBJ databases">
        <title>Genome Sequence of Boeremia exigua.</title>
        <authorList>
            <person name="Buettner E."/>
        </authorList>
    </citation>
    <scope>NUCLEOTIDE SEQUENCE</scope>
    <source>
        <strain evidence="1">CU02</strain>
    </source>
</reference>
<name>A0ACC2I4T4_9PLEO</name>
<keyword evidence="2" id="KW-1185">Reference proteome</keyword>
<comment type="caution">
    <text evidence="1">The sequence shown here is derived from an EMBL/GenBank/DDBJ whole genome shotgun (WGS) entry which is preliminary data.</text>
</comment>
<accession>A0ACC2I4T4</accession>
<dbReference type="EMBL" id="JAPHNI010000548">
    <property type="protein sequence ID" value="KAJ8109978.1"/>
    <property type="molecule type" value="Genomic_DNA"/>
</dbReference>
<evidence type="ECO:0000313" key="2">
    <source>
        <dbReference type="Proteomes" id="UP001153331"/>
    </source>
</evidence>
<dbReference type="Proteomes" id="UP001153331">
    <property type="component" value="Unassembled WGS sequence"/>
</dbReference>